<reference evidence="2" key="1">
    <citation type="submission" date="2020-12" db="EMBL/GenBank/DDBJ databases">
        <authorList>
            <consortium name="Molecular Ecology Group"/>
        </authorList>
    </citation>
    <scope>NUCLEOTIDE SEQUENCE</scope>
    <source>
        <strain evidence="2">TBG_1078</strain>
    </source>
</reference>
<protein>
    <submittedName>
        <fullName evidence="2">(raccoon dog) hypothetical protein</fullName>
    </submittedName>
</protein>
<sequence length="256" mass="26784">MQLQNRAVTTRPEGGKVHPRTSGGSAEPARLPGPGQHAPGFSARLGRQSERKAEARAARATARSPPGAPRLGLRAAPSRRMGPGAGSRHLPSPVSSSYPGHPTRSGSPRIRVRELERCGDAGLERKKQQQPLLPTRYQPGFAGILPPTWRPRPAARSACTCGPPALLRRGLYFHRDAVALHAEATSSASGPGTSAGSPGALGCKPGPAAAPSRRRSRGLPGRALQTPEPRGEPEAGPRGSASPGRCPRRLGTCRRT</sequence>
<comment type="caution">
    <text evidence="2">The sequence shown here is derived from an EMBL/GenBank/DDBJ whole genome shotgun (WGS) entry which is preliminary data.</text>
</comment>
<feature type="compositionally biased region" description="Basic residues" evidence="1">
    <location>
        <begin position="246"/>
        <end position="256"/>
    </location>
</feature>
<feature type="region of interest" description="Disordered" evidence="1">
    <location>
        <begin position="184"/>
        <end position="256"/>
    </location>
</feature>
<keyword evidence="3" id="KW-1185">Reference proteome</keyword>
<evidence type="ECO:0000313" key="2">
    <source>
        <dbReference type="EMBL" id="CAD7690047.1"/>
    </source>
</evidence>
<organism evidence="2 3">
    <name type="scientific">Nyctereutes procyonoides</name>
    <name type="common">Raccoon dog</name>
    <name type="synonym">Canis procyonoides</name>
    <dbReference type="NCBI Taxonomy" id="34880"/>
    <lineage>
        <taxon>Eukaryota</taxon>
        <taxon>Metazoa</taxon>
        <taxon>Chordata</taxon>
        <taxon>Craniata</taxon>
        <taxon>Vertebrata</taxon>
        <taxon>Euteleostomi</taxon>
        <taxon>Mammalia</taxon>
        <taxon>Eutheria</taxon>
        <taxon>Laurasiatheria</taxon>
        <taxon>Carnivora</taxon>
        <taxon>Caniformia</taxon>
        <taxon>Canidae</taxon>
        <taxon>Nyctereutes</taxon>
    </lineage>
</organism>
<feature type="compositionally biased region" description="Low complexity" evidence="1">
    <location>
        <begin position="218"/>
        <end position="228"/>
    </location>
</feature>
<feature type="compositionally biased region" description="Basic and acidic residues" evidence="1">
    <location>
        <begin position="111"/>
        <end position="127"/>
    </location>
</feature>
<feature type="compositionally biased region" description="Low complexity" evidence="1">
    <location>
        <begin position="184"/>
        <end position="211"/>
    </location>
</feature>
<name>A0A811ZM11_NYCPR</name>
<dbReference type="EMBL" id="CAJHUB010000769">
    <property type="protein sequence ID" value="CAD7690047.1"/>
    <property type="molecule type" value="Genomic_DNA"/>
</dbReference>
<gene>
    <name evidence="2" type="ORF">NYPRO_LOCUS22841</name>
</gene>
<feature type="region of interest" description="Disordered" evidence="1">
    <location>
        <begin position="1"/>
        <end position="140"/>
    </location>
</feature>
<evidence type="ECO:0000313" key="3">
    <source>
        <dbReference type="Proteomes" id="UP000645828"/>
    </source>
</evidence>
<feature type="compositionally biased region" description="Basic and acidic residues" evidence="1">
    <location>
        <begin position="47"/>
        <end position="57"/>
    </location>
</feature>
<dbReference type="AlphaFoldDB" id="A0A811ZM11"/>
<proteinExistence type="predicted"/>
<accession>A0A811ZM11</accession>
<dbReference type="Proteomes" id="UP000645828">
    <property type="component" value="Unassembled WGS sequence"/>
</dbReference>
<evidence type="ECO:0000256" key="1">
    <source>
        <dbReference type="SAM" id="MobiDB-lite"/>
    </source>
</evidence>